<gene>
    <name evidence="3" type="ORF">QQ020_32075</name>
</gene>
<dbReference type="SUPFAM" id="SSF63829">
    <property type="entry name" value="Calcium-dependent phosphotriesterase"/>
    <property type="match status" value="1"/>
</dbReference>
<organism evidence="3 4">
    <name type="scientific">Agaribacillus aureus</name>
    <dbReference type="NCBI Taxonomy" id="3051825"/>
    <lineage>
        <taxon>Bacteria</taxon>
        <taxon>Pseudomonadati</taxon>
        <taxon>Bacteroidota</taxon>
        <taxon>Cytophagia</taxon>
        <taxon>Cytophagales</taxon>
        <taxon>Splendidivirgaceae</taxon>
        <taxon>Agaribacillus</taxon>
    </lineage>
</organism>
<dbReference type="Gene3D" id="2.120.10.30">
    <property type="entry name" value="TolB, C-terminal domain"/>
    <property type="match status" value="1"/>
</dbReference>
<dbReference type="PANTHER" id="PTHR10907:SF47">
    <property type="entry name" value="REGUCALCIN"/>
    <property type="match status" value="1"/>
</dbReference>
<sequence>MTPTLVLDTKMTLGEGPVWNHLDHKFYCVDIQEKRIYSFDPVTDVLKKYTLPEKIGVAVPTIDGKLIVGLQDGIAVFNPEDTSLKYVANIEKEVIENRFNDGKCDAAGRFWAGTMHINELPGKGSLYSFDGRSVKKHLSGISVSNGLDWSADNKRFFMLIP</sequence>
<evidence type="ECO:0000256" key="1">
    <source>
        <dbReference type="ARBA" id="ARBA00008853"/>
    </source>
</evidence>
<comment type="similarity">
    <text evidence="1">Belongs to the SMP-30/CGR1 family.</text>
</comment>
<comment type="caution">
    <text evidence="3">The sequence shown here is derived from an EMBL/GenBank/DDBJ whole genome shotgun (WGS) entry which is preliminary data.</text>
</comment>
<dbReference type="Pfam" id="PF08450">
    <property type="entry name" value="SGL"/>
    <property type="match status" value="1"/>
</dbReference>
<evidence type="ECO:0000259" key="2">
    <source>
        <dbReference type="Pfam" id="PF08450"/>
    </source>
</evidence>
<dbReference type="PRINTS" id="PR01790">
    <property type="entry name" value="SMP30FAMILY"/>
</dbReference>
<proteinExistence type="inferred from homology"/>
<evidence type="ECO:0000313" key="3">
    <source>
        <dbReference type="EMBL" id="MDN5216752.1"/>
    </source>
</evidence>
<accession>A0ABT8LIH8</accession>
<dbReference type="InterPro" id="IPR005511">
    <property type="entry name" value="SMP-30"/>
</dbReference>
<name>A0ABT8LIH8_9BACT</name>
<dbReference type="InterPro" id="IPR013658">
    <property type="entry name" value="SGL"/>
</dbReference>
<evidence type="ECO:0000313" key="4">
    <source>
        <dbReference type="Proteomes" id="UP001172083"/>
    </source>
</evidence>
<keyword evidence="4" id="KW-1185">Reference proteome</keyword>
<protein>
    <submittedName>
        <fullName evidence="3">SMP-30/gluconolactonase/LRE family protein</fullName>
    </submittedName>
</protein>
<dbReference type="InterPro" id="IPR011042">
    <property type="entry name" value="6-blade_b-propeller_TolB-like"/>
</dbReference>
<dbReference type="EMBL" id="JAUJEB010000010">
    <property type="protein sequence ID" value="MDN5216752.1"/>
    <property type="molecule type" value="Genomic_DNA"/>
</dbReference>
<dbReference type="PANTHER" id="PTHR10907">
    <property type="entry name" value="REGUCALCIN"/>
    <property type="match status" value="1"/>
</dbReference>
<reference evidence="3" key="1">
    <citation type="submission" date="2023-06" db="EMBL/GenBank/DDBJ databases">
        <title>Genomic of Agaribacillus aureum.</title>
        <authorList>
            <person name="Wang G."/>
        </authorList>
    </citation>
    <scope>NUCLEOTIDE SEQUENCE</scope>
    <source>
        <strain evidence="3">BMA12</strain>
    </source>
</reference>
<feature type="domain" description="SMP-30/Gluconolactonase/LRE-like region" evidence="2">
    <location>
        <begin position="13"/>
        <end position="158"/>
    </location>
</feature>
<dbReference type="Proteomes" id="UP001172083">
    <property type="component" value="Unassembled WGS sequence"/>
</dbReference>